<sequence>MPTRRDPTEKGDLIINFKVDFPKHLNRDAINKLVKLLKPPKVEIPKDAELKTAIACGDSHFRNRRTHSEDEEVRGGHEIKVQRNQVGPEFIQTTLKTCGRYKNEGETIKNPHKRHADPKEAAPTGRKKAKDERTEKLEHLKASPAFSYPSNIRQYPKQKEEFLEFKGLLLNPRNFLCREFDPKYPIECSLCVNEKFTFLHLFDEKHLKNNQKKYNSEPRAVLLIFCYIFIRLEMEEFKNKRPRNDRT</sequence>
<proteinExistence type="predicted"/>
<reference evidence="2" key="1">
    <citation type="submission" date="2022-11" db="UniProtKB">
        <authorList>
            <consortium name="WormBaseParasite"/>
        </authorList>
    </citation>
    <scope>IDENTIFICATION</scope>
</reference>
<name>A0AC34R6D3_9BILA</name>
<evidence type="ECO:0000313" key="2">
    <source>
        <dbReference type="WBParaSite" id="JU765_v2.g4010.t1"/>
    </source>
</evidence>
<dbReference type="Proteomes" id="UP000887576">
    <property type="component" value="Unplaced"/>
</dbReference>
<dbReference type="WBParaSite" id="JU765_v2.g4010.t1">
    <property type="protein sequence ID" value="JU765_v2.g4010.t1"/>
    <property type="gene ID" value="JU765_v2.g4010"/>
</dbReference>
<organism evidence="1 2">
    <name type="scientific">Panagrolaimus sp. JU765</name>
    <dbReference type="NCBI Taxonomy" id="591449"/>
    <lineage>
        <taxon>Eukaryota</taxon>
        <taxon>Metazoa</taxon>
        <taxon>Ecdysozoa</taxon>
        <taxon>Nematoda</taxon>
        <taxon>Chromadorea</taxon>
        <taxon>Rhabditida</taxon>
        <taxon>Tylenchina</taxon>
        <taxon>Panagrolaimomorpha</taxon>
        <taxon>Panagrolaimoidea</taxon>
        <taxon>Panagrolaimidae</taxon>
        <taxon>Panagrolaimus</taxon>
    </lineage>
</organism>
<protein>
    <submittedName>
        <fullName evidence="2">Uncharacterized protein</fullName>
    </submittedName>
</protein>
<accession>A0AC34R6D3</accession>
<evidence type="ECO:0000313" key="1">
    <source>
        <dbReference type="Proteomes" id="UP000887576"/>
    </source>
</evidence>